<evidence type="ECO:0000313" key="6">
    <source>
        <dbReference type="Ensembl" id="ENSSANP00000006055.1"/>
    </source>
</evidence>
<dbReference type="Ensembl" id="ENSSANT00000006511.1">
    <property type="protein sequence ID" value="ENSSANP00000006055.1"/>
    <property type="gene ID" value="ENSSANG00000003393.1"/>
</dbReference>
<dbReference type="FunFam" id="2.60.40.10:FF:000672">
    <property type="entry name" value="Titin a"/>
    <property type="match status" value="1"/>
</dbReference>
<proteinExistence type="predicted"/>
<dbReference type="AlphaFoldDB" id="A0A671KL60"/>
<dbReference type="FunFam" id="2.60.40.10:FF:001344">
    <property type="entry name" value="titin isoform X1"/>
    <property type="match status" value="1"/>
</dbReference>
<keyword evidence="7" id="KW-1185">Reference proteome</keyword>
<accession>A0A671KL60</accession>
<organism evidence="6 7">
    <name type="scientific">Sinocyclocheilus anshuiensis</name>
    <dbReference type="NCBI Taxonomy" id="1608454"/>
    <lineage>
        <taxon>Eukaryota</taxon>
        <taxon>Metazoa</taxon>
        <taxon>Chordata</taxon>
        <taxon>Craniata</taxon>
        <taxon>Vertebrata</taxon>
        <taxon>Euteleostomi</taxon>
        <taxon>Actinopterygii</taxon>
        <taxon>Neopterygii</taxon>
        <taxon>Teleostei</taxon>
        <taxon>Ostariophysi</taxon>
        <taxon>Cypriniformes</taxon>
        <taxon>Cyprinidae</taxon>
        <taxon>Cyprininae</taxon>
        <taxon>Sinocyclocheilus</taxon>
    </lineage>
</organism>
<dbReference type="PANTHER" id="PTHR14340">
    <property type="entry name" value="MICROFIBRIL-ASSOCIATED GLYCOPROTEIN 3"/>
    <property type="match status" value="1"/>
</dbReference>
<protein>
    <submittedName>
        <fullName evidence="6">Uncharacterized protein</fullName>
    </submittedName>
</protein>
<reference evidence="6" key="2">
    <citation type="submission" date="2025-09" db="UniProtKB">
        <authorList>
            <consortium name="Ensembl"/>
        </authorList>
    </citation>
    <scope>IDENTIFICATION</scope>
</reference>
<evidence type="ECO:0000256" key="2">
    <source>
        <dbReference type="ARBA" id="ARBA00023157"/>
    </source>
</evidence>
<feature type="domain" description="Fibronectin type-III" evidence="5">
    <location>
        <begin position="567"/>
        <end position="662"/>
    </location>
</feature>
<evidence type="ECO:0000256" key="3">
    <source>
        <dbReference type="ARBA" id="ARBA00023319"/>
    </source>
</evidence>
<evidence type="ECO:0000259" key="5">
    <source>
        <dbReference type="PROSITE" id="PS50853"/>
    </source>
</evidence>
<sequence length="778" mass="86867">MERIVQKRQRKAALKSERKYQVVTQQPFSLDHTPRITVRMRSHRVPCGQNTKFTLNVQSKPDADIQWFHNGQQIQESSKYQFTNMSGVLSLQINDCQEEDSGTYRVVCTNSKGEASDYGTLDVSGGAFTTYSSRRRDEEAPTPFVPDITKTDCYHSTTIRASSASRTHLEIKETKTKLTERCEVSIKESETTSEVSVKKVKATLSAKILTKPQSLTVSEGDSARFVCDIDGEPAPSVTWMHEGRTIVSSHRFHVSTTQYKSTFEISSVVYSDEGSYTVVVENSEGKQEARFTLTIHKQIIKEEGIPTQVKPPEPSVTSPVLTVACAFSGEPAPRIEWSRGGKKLPGEEESSRFHIETTEDLTTLIITGVKESQEAKLEIKEVTKSDSGQYRCVASNKHGEIECSTDLNVNEKKDSGPEVAVFECEIKINYPEITLSWYKDTQKLETSDKYDIKLVGDRQILKIKNCQTSDQGNYRVVCGPHISSARLIVLGKSILKTLYSVSLAWEEPESDGGSKILAYVVERRDVKRKTWTMATDRADIPEYCVVQAKNKFGELCFSLFLSFLVRGENKVIVGVVNRFGATVSWEPPLFDGGSEITSYIIELRDRTSVKWEPAMVVKAEDHTATLNDVVENKEYIFRVRAENKAGIGQPSAATDPVKIMDPIVGPTMDLSGFKNGLEVIVPNALVIRVPITGYPVPKPKWTFGDKEFTAGDRVSMVTRPTYTELVVAPSVRPDKGTYTLQLENDVTTVSGEIEVNVIGMHIFFLLCSPTTLLFLRSN</sequence>
<evidence type="ECO:0000256" key="1">
    <source>
        <dbReference type="ARBA" id="ARBA00022737"/>
    </source>
</evidence>
<dbReference type="InterPro" id="IPR007110">
    <property type="entry name" value="Ig-like_dom"/>
</dbReference>
<dbReference type="SUPFAM" id="SSF49265">
    <property type="entry name" value="Fibronectin type III"/>
    <property type="match status" value="1"/>
</dbReference>
<dbReference type="SUPFAM" id="SSF48726">
    <property type="entry name" value="Immunoglobulin"/>
    <property type="match status" value="5"/>
</dbReference>
<feature type="domain" description="Ig-like" evidence="4">
    <location>
        <begin position="416"/>
        <end position="474"/>
    </location>
</feature>
<dbReference type="InterPro" id="IPR036179">
    <property type="entry name" value="Ig-like_dom_sf"/>
</dbReference>
<keyword evidence="1" id="KW-0677">Repeat</keyword>
<dbReference type="PANTHER" id="PTHR14340:SF13">
    <property type="entry name" value="TITIN"/>
    <property type="match status" value="1"/>
</dbReference>
<dbReference type="SMART" id="SM00060">
    <property type="entry name" value="FN3"/>
    <property type="match status" value="1"/>
</dbReference>
<dbReference type="FunFam" id="2.60.40.10:FF:000127">
    <property type="entry name" value="titin isoform X1"/>
    <property type="match status" value="1"/>
</dbReference>
<dbReference type="Gene3D" id="2.60.40.10">
    <property type="entry name" value="Immunoglobulins"/>
    <property type="match status" value="7"/>
</dbReference>
<feature type="domain" description="Ig-like" evidence="4">
    <location>
        <begin position="206"/>
        <end position="294"/>
    </location>
</feature>
<dbReference type="InterPro" id="IPR013783">
    <property type="entry name" value="Ig-like_fold"/>
</dbReference>
<dbReference type="Pfam" id="PF07679">
    <property type="entry name" value="I-set"/>
    <property type="match status" value="4"/>
</dbReference>
<reference evidence="6" key="1">
    <citation type="submission" date="2025-08" db="UniProtKB">
        <authorList>
            <consortium name="Ensembl"/>
        </authorList>
    </citation>
    <scope>IDENTIFICATION</scope>
</reference>
<feature type="domain" description="Ig-like" evidence="4">
    <location>
        <begin position="306"/>
        <end position="408"/>
    </location>
</feature>
<dbReference type="SMART" id="SM00408">
    <property type="entry name" value="IGc2"/>
    <property type="match status" value="4"/>
</dbReference>
<dbReference type="Proteomes" id="UP000472260">
    <property type="component" value="Unassembled WGS sequence"/>
</dbReference>
<dbReference type="PROSITE" id="PS50853">
    <property type="entry name" value="FN3"/>
    <property type="match status" value="1"/>
</dbReference>
<dbReference type="FunFam" id="2.60.40.10:FF:001477">
    <property type="entry name" value="Titin b"/>
    <property type="match status" value="1"/>
</dbReference>
<dbReference type="InterPro" id="IPR003961">
    <property type="entry name" value="FN3_dom"/>
</dbReference>
<evidence type="ECO:0000259" key="4">
    <source>
        <dbReference type="PROSITE" id="PS50835"/>
    </source>
</evidence>
<dbReference type="Pfam" id="PF00041">
    <property type="entry name" value="fn3"/>
    <property type="match status" value="1"/>
</dbReference>
<keyword evidence="3" id="KW-0393">Immunoglobulin domain</keyword>
<dbReference type="InterPro" id="IPR013098">
    <property type="entry name" value="Ig_I-set"/>
</dbReference>
<dbReference type="Pfam" id="PF13927">
    <property type="entry name" value="Ig_3"/>
    <property type="match status" value="1"/>
</dbReference>
<dbReference type="InterPro" id="IPR036116">
    <property type="entry name" value="FN3_sf"/>
</dbReference>
<dbReference type="FunFam" id="2.60.40.10:FF:000032">
    <property type="entry name" value="palladin isoform X1"/>
    <property type="match status" value="1"/>
</dbReference>
<feature type="domain" description="Ig-like" evidence="4">
    <location>
        <begin position="34"/>
        <end position="124"/>
    </location>
</feature>
<dbReference type="CDD" id="cd00063">
    <property type="entry name" value="FN3"/>
    <property type="match status" value="2"/>
</dbReference>
<dbReference type="PRINTS" id="PR00014">
    <property type="entry name" value="FNTYPEIII"/>
</dbReference>
<name>A0A671KL60_9TELE</name>
<keyword evidence="2" id="KW-1015">Disulfide bond</keyword>
<dbReference type="InterPro" id="IPR003599">
    <property type="entry name" value="Ig_sub"/>
</dbReference>
<dbReference type="SMART" id="SM00409">
    <property type="entry name" value="IG"/>
    <property type="match status" value="5"/>
</dbReference>
<dbReference type="PROSITE" id="PS50835">
    <property type="entry name" value="IG_LIKE"/>
    <property type="match status" value="4"/>
</dbReference>
<evidence type="ECO:0000313" key="7">
    <source>
        <dbReference type="Proteomes" id="UP000472260"/>
    </source>
</evidence>
<dbReference type="InterPro" id="IPR003598">
    <property type="entry name" value="Ig_sub2"/>
</dbReference>